<dbReference type="InterPro" id="IPR008984">
    <property type="entry name" value="SMAD_FHA_dom_sf"/>
</dbReference>
<dbReference type="Gene3D" id="2.60.200.20">
    <property type="match status" value="1"/>
</dbReference>
<dbReference type="SUPFAM" id="SSF49879">
    <property type="entry name" value="SMAD/FHA domain"/>
    <property type="match status" value="1"/>
</dbReference>
<organism evidence="2 3">
    <name type="scientific">Microcoleus anatoxicus PTRS2</name>
    <dbReference type="NCBI Taxonomy" id="2705321"/>
    <lineage>
        <taxon>Bacteria</taxon>
        <taxon>Bacillati</taxon>
        <taxon>Cyanobacteriota</taxon>
        <taxon>Cyanophyceae</taxon>
        <taxon>Oscillatoriophycideae</taxon>
        <taxon>Oscillatoriales</taxon>
        <taxon>Microcoleaceae</taxon>
        <taxon>Microcoleus</taxon>
        <taxon>Microcoleus anatoxicus</taxon>
    </lineage>
</organism>
<dbReference type="InterPro" id="IPR036188">
    <property type="entry name" value="FAD/NAD-bd_sf"/>
</dbReference>
<dbReference type="Gene3D" id="3.50.50.60">
    <property type="entry name" value="FAD/NAD(P)-binding domain"/>
    <property type="match status" value="1"/>
</dbReference>
<proteinExistence type="predicted"/>
<dbReference type="CDD" id="cd00060">
    <property type="entry name" value="FHA"/>
    <property type="match status" value="1"/>
</dbReference>
<dbReference type="SMART" id="SM00240">
    <property type="entry name" value="FHA"/>
    <property type="match status" value="1"/>
</dbReference>
<evidence type="ECO:0000259" key="1">
    <source>
        <dbReference type="PROSITE" id="PS50006"/>
    </source>
</evidence>
<accession>A0ABU8YH21</accession>
<dbReference type="SUPFAM" id="SSF51905">
    <property type="entry name" value="FAD/NAD(P)-binding domain"/>
    <property type="match status" value="1"/>
</dbReference>
<name>A0ABU8YH21_9CYAN</name>
<dbReference type="RefSeq" id="WP_340518388.1">
    <property type="nucleotide sequence ID" value="NZ_JBBLXS010000015.1"/>
</dbReference>
<dbReference type="InterPro" id="IPR000253">
    <property type="entry name" value="FHA_dom"/>
</dbReference>
<gene>
    <name evidence="2" type="ORF">WMG39_02205</name>
</gene>
<dbReference type="PROSITE" id="PS50006">
    <property type="entry name" value="FHA_DOMAIN"/>
    <property type="match status" value="1"/>
</dbReference>
<comment type="caution">
    <text evidence="2">The sequence shown here is derived from an EMBL/GenBank/DDBJ whole genome shotgun (WGS) entry which is preliminary data.</text>
</comment>
<sequence length="667" mass="74750">MNSQPWRLRLTWVDTVTGDRRSPIFDLPIALGRVFEAMPATINGDRVSRIELKSSQVSRFHAVIASEANSIVVTDTGSRNGTFVNGVRQTRCVLANGDMLQIGPYAIGISFAVNSIETPSVNSHIFFNPQTNGPDSAIEQPGVSAPSANVSRGEFPPIAFLHASEVTMRSIQSMGMPVEEMDWAAIGGGLGSFIWVDLLRICGVKSDRIAVLGMENQPYARYRRLCLNSQIPLHERLRSNSDSCPDNIWGWPPYALREAGQELLKGHLGVSLKLMWQVFAEPTFAETYTPRAGNVFDSIDREVDRIGWNQMFRYARVRGIRKTDDGRYAIAYSKSNAQQREHAFLIAKYVHLATGYPAIQFLPDLQAYRETTQDFKSVVNAYENHDDVYKQLESRGGSVLLRGRGIVASRVVQRLYEARQRNQNIQVLHLMRSPKPLGNTFNLAQRSVENHYEFQPFNWPKACWGGELRVVLEKAPAELMPQLLTDWGGTTTASRSDWRRIVQEGLSQGWYQITFGEVERVERDSRNRTVTYIREKELKGQIQLEADFIIDATGLDAKVKTSPLLEDLVVQYNLPLNGLGRLSVQKDFEVFSMRNASGSKGDGRIYAAGAITLGGHYAPVDSFLGLQYAGLRSVESLAKAKAPGVRKLSFVRSLVQWLKWIFNQSPG</sequence>
<dbReference type="Pfam" id="PF00498">
    <property type="entry name" value="FHA"/>
    <property type="match status" value="1"/>
</dbReference>
<evidence type="ECO:0000313" key="2">
    <source>
        <dbReference type="EMBL" id="MEK0183655.1"/>
    </source>
</evidence>
<keyword evidence="3" id="KW-1185">Reference proteome</keyword>
<protein>
    <submittedName>
        <fullName evidence="2">FHA domain-containing protein</fullName>
    </submittedName>
</protein>
<evidence type="ECO:0000313" key="3">
    <source>
        <dbReference type="Proteomes" id="UP001384579"/>
    </source>
</evidence>
<feature type="domain" description="FHA" evidence="1">
    <location>
        <begin position="29"/>
        <end position="89"/>
    </location>
</feature>
<dbReference type="EMBL" id="JBBLXS010000015">
    <property type="protein sequence ID" value="MEK0183655.1"/>
    <property type="molecule type" value="Genomic_DNA"/>
</dbReference>
<dbReference type="Proteomes" id="UP001384579">
    <property type="component" value="Unassembled WGS sequence"/>
</dbReference>
<reference evidence="2 3" key="1">
    <citation type="journal article" date="2020" name="Harmful Algae">
        <title>Molecular and morphological characterization of a novel dihydroanatoxin-a producing Microcoleus species (cyanobacteria) from the Russian River, California, USA.</title>
        <authorList>
            <person name="Conklin K.Y."/>
            <person name="Stancheva R."/>
            <person name="Otten T.G."/>
            <person name="Fadness R."/>
            <person name="Boyer G.L."/>
            <person name="Read B."/>
            <person name="Zhang X."/>
            <person name="Sheath R.G."/>
        </authorList>
    </citation>
    <scope>NUCLEOTIDE SEQUENCE [LARGE SCALE GENOMIC DNA]</scope>
    <source>
        <strain evidence="2 3">PTRS2</strain>
    </source>
</reference>